<evidence type="ECO:0000313" key="2">
    <source>
        <dbReference type="Proteomes" id="UP000616151"/>
    </source>
</evidence>
<gene>
    <name evidence="1" type="ORF">JHL16_29790</name>
</gene>
<organism evidence="1 2">
    <name type="scientific">Taklimakanibacter albus</name>
    <dbReference type="NCBI Taxonomy" id="2800327"/>
    <lineage>
        <taxon>Bacteria</taxon>
        <taxon>Pseudomonadati</taxon>
        <taxon>Pseudomonadota</taxon>
        <taxon>Alphaproteobacteria</taxon>
        <taxon>Hyphomicrobiales</taxon>
        <taxon>Aestuariivirgaceae</taxon>
        <taxon>Taklimakanibacter</taxon>
    </lineage>
</organism>
<keyword evidence="2" id="KW-1185">Reference proteome</keyword>
<dbReference type="EMBL" id="JAENHL010000008">
    <property type="protein sequence ID" value="MBK1870594.1"/>
    <property type="molecule type" value="Genomic_DNA"/>
</dbReference>
<accession>A0ACC5RD71</accession>
<dbReference type="Proteomes" id="UP000616151">
    <property type="component" value="Unassembled WGS sequence"/>
</dbReference>
<evidence type="ECO:0000313" key="1">
    <source>
        <dbReference type="EMBL" id="MBK1870594.1"/>
    </source>
</evidence>
<keyword evidence="1" id="KW-0067">ATP-binding</keyword>
<protein>
    <submittedName>
        <fullName evidence="1">ABC transporter ATP-binding protein</fullName>
    </submittedName>
</protein>
<keyword evidence="1" id="KW-0547">Nucleotide-binding</keyword>
<name>A0ACC5RD71_9HYPH</name>
<reference evidence="1" key="1">
    <citation type="submission" date="2021-01" db="EMBL/GenBank/DDBJ databases">
        <authorList>
            <person name="Sun Q."/>
        </authorList>
    </citation>
    <scope>NUCLEOTIDE SEQUENCE</scope>
    <source>
        <strain evidence="1">YIM B02566</strain>
    </source>
</reference>
<comment type="caution">
    <text evidence="1">The sequence shown here is derived from an EMBL/GenBank/DDBJ whole genome shotgun (WGS) entry which is preliminary data.</text>
</comment>
<proteinExistence type="predicted"/>
<sequence>MNALLAVRGLTTGYRHIRVLHEVSFTVEQGGITAIIGPNGHGKSTLLRALSGLLPAWSGEIAFDGAAVAQSAPGRARAGLVLVPQGDQLFAGMTVEENLMMGGYVRQDMAEIRATLAQVFELFPRLKERRAQRASSLSGGERRMVGIGRGLMAKAKLMMIDEPSLGLAPLIIEQIYQALAELAARGQSILVVEENPGRVAKVATTFHLMDGGRFAWSGSSADLKQSGHILNTYLGGH</sequence>